<dbReference type="PANTHER" id="PTHR45657">
    <property type="entry name" value="CRAL-TRIO DOMAIN-CONTAINING PROTEIN YKL091C-RELATED"/>
    <property type="match status" value="1"/>
</dbReference>
<dbReference type="SUPFAM" id="SSF46938">
    <property type="entry name" value="CRAL/TRIO N-terminal domain"/>
    <property type="match status" value="1"/>
</dbReference>
<protein>
    <recommendedName>
        <fullName evidence="1">CRAL-TRIO domain-containing protein</fullName>
    </recommendedName>
</protein>
<accession>A0A9W7G9D8</accession>
<proteinExistence type="predicted"/>
<dbReference type="InterPro" id="IPR001251">
    <property type="entry name" value="CRAL-TRIO_dom"/>
</dbReference>
<gene>
    <name evidence="2" type="ORF">TrRE_jg6771</name>
</gene>
<dbReference type="Pfam" id="PF00650">
    <property type="entry name" value="CRAL_TRIO"/>
    <property type="match status" value="1"/>
</dbReference>
<feature type="domain" description="CRAL-TRIO" evidence="1">
    <location>
        <begin position="114"/>
        <end position="288"/>
    </location>
</feature>
<evidence type="ECO:0000313" key="2">
    <source>
        <dbReference type="EMBL" id="GMI36807.1"/>
    </source>
</evidence>
<name>A0A9W7G9D8_9STRA</name>
<evidence type="ECO:0000313" key="3">
    <source>
        <dbReference type="Proteomes" id="UP001165082"/>
    </source>
</evidence>
<dbReference type="InterPro" id="IPR051026">
    <property type="entry name" value="PI/PC_transfer"/>
</dbReference>
<evidence type="ECO:0000259" key="1">
    <source>
        <dbReference type="PROSITE" id="PS50191"/>
    </source>
</evidence>
<comment type="caution">
    <text evidence="2">The sequence shown here is derived from an EMBL/GenBank/DDBJ whole genome shotgun (WGS) entry which is preliminary data.</text>
</comment>
<dbReference type="InterPro" id="IPR036865">
    <property type="entry name" value="CRAL-TRIO_dom_sf"/>
</dbReference>
<dbReference type="OrthoDB" id="1434354at2759"/>
<reference evidence="2" key="1">
    <citation type="submission" date="2022-07" db="EMBL/GenBank/DDBJ databases">
        <title>Genome analysis of Parmales, a sister group of diatoms, reveals the evolutionary specialization of diatoms from phago-mixotrophs to photoautotrophs.</title>
        <authorList>
            <person name="Ban H."/>
            <person name="Sato S."/>
            <person name="Yoshikawa S."/>
            <person name="Kazumasa Y."/>
            <person name="Nakamura Y."/>
            <person name="Ichinomiya M."/>
            <person name="Saitoh K."/>
            <person name="Sato N."/>
            <person name="Blanc-Mathieu R."/>
            <person name="Endo H."/>
            <person name="Kuwata A."/>
            <person name="Ogata H."/>
        </authorList>
    </citation>
    <scope>NUCLEOTIDE SEQUENCE</scope>
</reference>
<dbReference type="PANTHER" id="PTHR45657:SF1">
    <property type="entry name" value="CRAL-TRIO DOMAIN-CONTAINING PROTEIN YKL091C-RELATED"/>
    <property type="match status" value="1"/>
</dbReference>
<keyword evidence="3" id="KW-1185">Reference proteome</keyword>
<dbReference type="InterPro" id="IPR036273">
    <property type="entry name" value="CRAL/TRIO_N_dom_sf"/>
</dbReference>
<dbReference type="Proteomes" id="UP001165082">
    <property type="component" value="Unassembled WGS sequence"/>
</dbReference>
<dbReference type="EMBL" id="BRXZ01007957">
    <property type="protein sequence ID" value="GMI36807.1"/>
    <property type="molecule type" value="Genomic_DNA"/>
</dbReference>
<dbReference type="Gene3D" id="3.40.525.10">
    <property type="entry name" value="CRAL-TRIO lipid binding domain"/>
    <property type="match status" value="1"/>
</dbReference>
<sequence length="288" mass="32278">MSALLQVEGVSGASITNQQLASEDEKEKITELRACTSECTSKLKLNDLSPEATSDFKFLRFLRGYKGNVKEAAAAFSDMVEWRLENDVAGIITTLKKVEEDEGLLPFPYDMPLFQPLVEAFGTQDGVMRFNNTRDRSRNLLTSVAVGLFDLRKIVSAGLGDLLVKSNIFVDCYFEIVLERLSVENQRLMQRHDLLIVSNPSIGLFQFSPSALRLIKRVSLNSKHFPETIAKITSCGNNMMAVGIWKIIRPFVPKHTTDKITVLGSSFLEELEKTVELEAMEGFGRYVL</sequence>
<organism evidence="2 3">
    <name type="scientific">Triparma retinervis</name>
    <dbReference type="NCBI Taxonomy" id="2557542"/>
    <lineage>
        <taxon>Eukaryota</taxon>
        <taxon>Sar</taxon>
        <taxon>Stramenopiles</taxon>
        <taxon>Ochrophyta</taxon>
        <taxon>Bolidophyceae</taxon>
        <taxon>Parmales</taxon>
        <taxon>Triparmaceae</taxon>
        <taxon>Triparma</taxon>
    </lineage>
</organism>
<dbReference type="PROSITE" id="PS50191">
    <property type="entry name" value="CRAL_TRIO"/>
    <property type="match status" value="1"/>
</dbReference>
<dbReference type="AlphaFoldDB" id="A0A9W7G9D8"/>
<dbReference type="SUPFAM" id="SSF52087">
    <property type="entry name" value="CRAL/TRIO domain"/>
    <property type="match status" value="1"/>
</dbReference>